<accession>A0ABQ9KE93</accession>
<evidence type="ECO:0000256" key="1">
    <source>
        <dbReference type="SAM" id="SignalP"/>
    </source>
</evidence>
<evidence type="ECO:0000313" key="3">
    <source>
        <dbReference type="Proteomes" id="UP001174677"/>
    </source>
</evidence>
<dbReference type="PANTHER" id="PTHR21454">
    <property type="entry name" value="DPH3 HOMOLOG-RELATED"/>
    <property type="match status" value="1"/>
</dbReference>
<feature type="chain" id="PRO_5045947095" description="Expp1 protein" evidence="1">
    <location>
        <begin position="26"/>
        <end position="239"/>
    </location>
</feature>
<dbReference type="InterPro" id="IPR044248">
    <property type="entry name" value="DPH3/4-like"/>
</dbReference>
<sequence>MWKDTIDVAVVVVVAVVTMIMGANAADTNDVLSPCIDAKVQKFDGFTFGLAFSTRESFFFDQVQLSPCDIRLALSSKMAQLALFRPKVDEISLLTINSSTFDPAMGGGFMVAFAGRKYAARSLPTVVADNGMIVTSFTLVLEFQKGTLQNLYWKNFGCGSCSHGFICLNGKDCAIQSSRCRIHGGPIDCNLGIQLAFSGTDRNLESLNSWYEVSNLRQYSLYGLYSDLRDSINQFTEKF</sequence>
<organism evidence="2 3">
    <name type="scientific">Hevea brasiliensis</name>
    <name type="common">Para rubber tree</name>
    <name type="synonym">Siphonia brasiliensis</name>
    <dbReference type="NCBI Taxonomy" id="3981"/>
    <lineage>
        <taxon>Eukaryota</taxon>
        <taxon>Viridiplantae</taxon>
        <taxon>Streptophyta</taxon>
        <taxon>Embryophyta</taxon>
        <taxon>Tracheophyta</taxon>
        <taxon>Spermatophyta</taxon>
        <taxon>Magnoliopsida</taxon>
        <taxon>eudicotyledons</taxon>
        <taxon>Gunneridae</taxon>
        <taxon>Pentapetalae</taxon>
        <taxon>rosids</taxon>
        <taxon>fabids</taxon>
        <taxon>Malpighiales</taxon>
        <taxon>Euphorbiaceae</taxon>
        <taxon>Crotonoideae</taxon>
        <taxon>Micrandreae</taxon>
        <taxon>Hevea</taxon>
    </lineage>
</organism>
<protein>
    <recommendedName>
        <fullName evidence="4">Expp1 protein</fullName>
    </recommendedName>
</protein>
<keyword evidence="3" id="KW-1185">Reference proteome</keyword>
<dbReference type="Proteomes" id="UP001174677">
    <property type="component" value="Chromosome 18"/>
</dbReference>
<evidence type="ECO:0008006" key="4">
    <source>
        <dbReference type="Google" id="ProtNLM"/>
    </source>
</evidence>
<proteinExistence type="predicted"/>
<feature type="signal peptide" evidence="1">
    <location>
        <begin position="1"/>
        <end position="25"/>
    </location>
</feature>
<comment type="caution">
    <text evidence="2">The sequence shown here is derived from an EMBL/GenBank/DDBJ whole genome shotgun (WGS) entry which is preliminary data.</text>
</comment>
<evidence type="ECO:0000313" key="2">
    <source>
        <dbReference type="EMBL" id="KAJ9135588.1"/>
    </source>
</evidence>
<keyword evidence="1" id="KW-0732">Signal</keyword>
<reference evidence="2 3" key="1">
    <citation type="journal article" date="2023" name="Plant Biotechnol. J.">
        <title>Chromosome-level wild Hevea brasiliensis genome provides new tools for genomic-assisted breeding and valuable loci to elevate rubber yield.</title>
        <authorList>
            <person name="Cheng H."/>
            <person name="Song X."/>
            <person name="Hu Y."/>
            <person name="Wu T."/>
            <person name="Yang Q."/>
            <person name="An Z."/>
            <person name="Feng S."/>
            <person name="Deng Z."/>
            <person name="Wu W."/>
            <person name="Zeng X."/>
            <person name="Tu M."/>
            <person name="Wang X."/>
            <person name="Huang H."/>
        </authorList>
    </citation>
    <scope>NUCLEOTIDE SEQUENCE [LARGE SCALE GENOMIC DNA]</scope>
    <source>
        <strain evidence="2">MT/VB/25A 57/8</strain>
    </source>
</reference>
<dbReference type="EMBL" id="JARPOI010000018">
    <property type="protein sequence ID" value="KAJ9135588.1"/>
    <property type="molecule type" value="Genomic_DNA"/>
</dbReference>
<name>A0ABQ9KE93_HEVBR</name>
<gene>
    <name evidence="2" type="ORF">P3X46_032754</name>
</gene>
<dbReference type="PANTHER" id="PTHR21454:SF44">
    <property type="entry name" value="EXPP1 PROTEIN"/>
    <property type="match status" value="1"/>
</dbReference>